<dbReference type="GO" id="GO:0019148">
    <property type="term" value="F:D-cysteine desulfhydrase activity"/>
    <property type="evidence" value="ECO:0007669"/>
    <property type="project" value="TreeGrafter"/>
</dbReference>
<evidence type="ECO:0000256" key="2">
    <source>
        <dbReference type="ARBA" id="ARBA00008639"/>
    </source>
</evidence>
<evidence type="ECO:0000256" key="1">
    <source>
        <dbReference type="ARBA" id="ARBA00001933"/>
    </source>
</evidence>
<feature type="active site" description="Nucleophile" evidence="4">
    <location>
        <position position="66"/>
    </location>
</feature>
<dbReference type="eggNOG" id="COG2515">
    <property type="taxonomic scope" value="Bacteria"/>
</dbReference>
<evidence type="ECO:0000313" key="8">
    <source>
        <dbReference type="Proteomes" id="UP000008461"/>
    </source>
</evidence>
<dbReference type="InterPro" id="IPR036052">
    <property type="entry name" value="TrpB-like_PALP_sf"/>
</dbReference>
<feature type="domain" description="Tryptophan synthase beta chain-like PALP" evidence="6">
    <location>
        <begin position="8"/>
        <end position="283"/>
    </location>
</feature>
<protein>
    <submittedName>
        <fullName evidence="7">1-aminocyclopropane-1-carboxylate deaminase</fullName>
    </submittedName>
</protein>
<dbReference type="Proteomes" id="UP000008461">
    <property type="component" value="Chromosome"/>
</dbReference>
<dbReference type="PIRSF" id="PIRSF006278">
    <property type="entry name" value="ACCD_DCysDesulf"/>
    <property type="match status" value="1"/>
</dbReference>
<sequence length="291" mass="32658">MQVFQHPLLQDHGMRCWIKRDDLLHMEAWPGDQAFCGNKWRKLKYNLLEARAHGYTALLTFGGAYSNHIAATASAGKLFGFKTIGIIRGEKTQPLNPTLTFAQNCGMELQFWTREQYRRKEEPEILAQLQQQYPPAYLLPEGGTNKLALPGCAELGEEILAQEEVDYICLSCGTGGTLAGLVQGLAGRSFALGFSALKGDFHRAVVRDLLAPATWTNWDIHTDYHFGGYAKTPTVLLDFLVKMKTYDLPLEPIYTAKMLWGVLDLVQQGFFPRDSRICVVHTGGMQGWKKD</sequence>
<evidence type="ECO:0000256" key="5">
    <source>
        <dbReference type="PIRSR" id="PIRSR006278-2"/>
    </source>
</evidence>
<dbReference type="PANTHER" id="PTHR43780:SF2">
    <property type="entry name" value="1-AMINOCYCLOPROPANE-1-CARBOXYLATE DEAMINASE-RELATED"/>
    <property type="match status" value="1"/>
</dbReference>
<dbReference type="KEGG" id="hhy:Halhy_2075"/>
<dbReference type="InterPro" id="IPR001926">
    <property type="entry name" value="TrpB-like_PALP"/>
</dbReference>
<evidence type="ECO:0000256" key="4">
    <source>
        <dbReference type="PIRSR" id="PIRSR006278-1"/>
    </source>
</evidence>
<name>F4KQH1_HALH1</name>
<feature type="modified residue" description="N6-(pyridoxal phosphate)lysine" evidence="5">
    <location>
        <position position="39"/>
    </location>
</feature>
<dbReference type="AlphaFoldDB" id="F4KQH1"/>
<dbReference type="OrthoDB" id="9801249at2"/>
<keyword evidence="3 5" id="KW-0663">Pyridoxal phosphate</keyword>
<reference key="2">
    <citation type="submission" date="2011-04" db="EMBL/GenBank/DDBJ databases">
        <title>Complete sequence of chromosome of Haliscomenobacter hydrossis DSM 1100.</title>
        <authorList>
            <consortium name="US DOE Joint Genome Institute (JGI-PGF)"/>
            <person name="Lucas S."/>
            <person name="Han J."/>
            <person name="Lapidus A."/>
            <person name="Bruce D."/>
            <person name="Goodwin L."/>
            <person name="Pitluck S."/>
            <person name="Peters L."/>
            <person name="Kyrpides N."/>
            <person name="Mavromatis K."/>
            <person name="Ivanova N."/>
            <person name="Ovchinnikova G."/>
            <person name="Pagani I."/>
            <person name="Daligault H."/>
            <person name="Detter J.C."/>
            <person name="Han C."/>
            <person name="Land M."/>
            <person name="Hauser L."/>
            <person name="Markowitz V."/>
            <person name="Cheng J.-F."/>
            <person name="Hugenholtz P."/>
            <person name="Woyke T."/>
            <person name="Wu D."/>
            <person name="Verbarg S."/>
            <person name="Frueling A."/>
            <person name="Brambilla E."/>
            <person name="Klenk H.-P."/>
            <person name="Eisen J.A."/>
        </authorList>
    </citation>
    <scope>NUCLEOTIDE SEQUENCE</scope>
    <source>
        <strain>DSM 1100</strain>
    </source>
</reference>
<evidence type="ECO:0000256" key="3">
    <source>
        <dbReference type="ARBA" id="ARBA00022898"/>
    </source>
</evidence>
<dbReference type="Gene3D" id="3.40.50.1100">
    <property type="match status" value="2"/>
</dbReference>
<dbReference type="SUPFAM" id="SSF53686">
    <property type="entry name" value="Tryptophan synthase beta subunit-like PLP-dependent enzymes"/>
    <property type="match status" value="1"/>
</dbReference>
<comment type="similarity">
    <text evidence="2">Belongs to the ACC deaminase/D-cysteine desulfhydrase family.</text>
</comment>
<dbReference type="PANTHER" id="PTHR43780">
    <property type="entry name" value="1-AMINOCYCLOPROPANE-1-CARBOXYLATE DEAMINASE-RELATED"/>
    <property type="match status" value="1"/>
</dbReference>
<proteinExistence type="inferred from homology"/>
<gene>
    <name evidence="7" type="ordered locus">Halhy_2075</name>
</gene>
<reference evidence="7 8" key="1">
    <citation type="journal article" date="2011" name="Stand. Genomic Sci.">
        <title>Complete genome sequence of Haliscomenobacter hydrossis type strain (O).</title>
        <authorList>
            <consortium name="US DOE Joint Genome Institute (JGI-PGF)"/>
            <person name="Daligault H."/>
            <person name="Lapidus A."/>
            <person name="Zeytun A."/>
            <person name="Nolan M."/>
            <person name="Lucas S."/>
            <person name="Del Rio T.G."/>
            <person name="Tice H."/>
            <person name="Cheng J.F."/>
            <person name="Tapia R."/>
            <person name="Han C."/>
            <person name="Goodwin L."/>
            <person name="Pitluck S."/>
            <person name="Liolios K."/>
            <person name="Pagani I."/>
            <person name="Ivanova N."/>
            <person name="Huntemann M."/>
            <person name="Mavromatis K."/>
            <person name="Mikhailova N."/>
            <person name="Pati A."/>
            <person name="Chen A."/>
            <person name="Palaniappan K."/>
            <person name="Land M."/>
            <person name="Hauser L."/>
            <person name="Brambilla E.M."/>
            <person name="Rohde M."/>
            <person name="Verbarg S."/>
            <person name="Goker M."/>
            <person name="Bristow J."/>
            <person name="Eisen J.A."/>
            <person name="Markowitz V."/>
            <person name="Hugenholtz P."/>
            <person name="Kyrpides N.C."/>
            <person name="Klenk H.P."/>
            <person name="Woyke T."/>
        </authorList>
    </citation>
    <scope>NUCLEOTIDE SEQUENCE [LARGE SCALE GENOMIC DNA]</scope>
    <source>
        <strain evidence="8">ATCC 27775 / DSM 1100 / LMG 10767 / O</strain>
    </source>
</reference>
<dbReference type="InterPro" id="IPR027278">
    <property type="entry name" value="ACCD_DCysDesulf"/>
</dbReference>
<evidence type="ECO:0000259" key="6">
    <source>
        <dbReference type="Pfam" id="PF00291"/>
    </source>
</evidence>
<organism evidence="7 8">
    <name type="scientific">Haliscomenobacter hydrossis (strain ATCC 27775 / DSM 1100 / LMG 10767 / O)</name>
    <dbReference type="NCBI Taxonomy" id="760192"/>
    <lineage>
        <taxon>Bacteria</taxon>
        <taxon>Pseudomonadati</taxon>
        <taxon>Bacteroidota</taxon>
        <taxon>Saprospiria</taxon>
        <taxon>Saprospirales</taxon>
        <taxon>Haliscomenobacteraceae</taxon>
        <taxon>Haliscomenobacter</taxon>
    </lineage>
</organism>
<dbReference type="HOGENOM" id="CLU_048897_0_0_10"/>
<dbReference type="Pfam" id="PF00291">
    <property type="entry name" value="PALP"/>
    <property type="match status" value="1"/>
</dbReference>
<dbReference type="STRING" id="760192.Halhy_2075"/>
<comment type="cofactor">
    <cofactor evidence="1">
        <name>pyridoxal 5'-phosphate</name>
        <dbReference type="ChEBI" id="CHEBI:597326"/>
    </cofactor>
</comment>
<accession>F4KQH1</accession>
<dbReference type="EMBL" id="CP002691">
    <property type="protein sequence ID" value="AEE49960.1"/>
    <property type="molecule type" value="Genomic_DNA"/>
</dbReference>
<evidence type="ECO:0000313" key="7">
    <source>
        <dbReference type="EMBL" id="AEE49960.1"/>
    </source>
</evidence>
<keyword evidence="8" id="KW-1185">Reference proteome</keyword>